<evidence type="ECO:0000313" key="3">
    <source>
        <dbReference type="Proteomes" id="UP001529510"/>
    </source>
</evidence>
<reference evidence="2 3" key="1">
    <citation type="submission" date="2024-05" db="EMBL/GenBank/DDBJ databases">
        <title>Genome sequencing and assembly of Indian major carp, Cirrhinus mrigala (Hamilton, 1822).</title>
        <authorList>
            <person name="Mohindra V."/>
            <person name="Chowdhury L.M."/>
            <person name="Lal K."/>
            <person name="Jena J.K."/>
        </authorList>
    </citation>
    <scope>NUCLEOTIDE SEQUENCE [LARGE SCALE GENOMIC DNA]</scope>
    <source>
        <strain evidence="2">CM1030</strain>
        <tissue evidence="2">Blood</tissue>
    </source>
</reference>
<protein>
    <recommendedName>
        <fullName evidence="4">Numb-like protein</fullName>
    </recommendedName>
</protein>
<gene>
    <name evidence="2" type="ORF">M9458_053345</name>
</gene>
<evidence type="ECO:0000256" key="1">
    <source>
        <dbReference type="SAM" id="MobiDB-lite"/>
    </source>
</evidence>
<evidence type="ECO:0000313" key="2">
    <source>
        <dbReference type="EMBL" id="KAL0151351.1"/>
    </source>
</evidence>
<feature type="compositionally biased region" description="Low complexity" evidence="1">
    <location>
        <begin position="1"/>
        <end position="17"/>
    </location>
</feature>
<dbReference type="Proteomes" id="UP001529510">
    <property type="component" value="Unassembled WGS sequence"/>
</dbReference>
<organism evidence="2 3">
    <name type="scientific">Cirrhinus mrigala</name>
    <name type="common">Mrigala</name>
    <dbReference type="NCBI Taxonomy" id="683832"/>
    <lineage>
        <taxon>Eukaryota</taxon>
        <taxon>Metazoa</taxon>
        <taxon>Chordata</taxon>
        <taxon>Craniata</taxon>
        <taxon>Vertebrata</taxon>
        <taxon>Euteleostomi</taxon>
        <taxon>Actinopterygii</taxon>
        <taxon>Neopterygii</taxon>
        <taxon>Teleostei</taxon>
        <taxon>Ostariophysi</taxon>
        <taxon>Cypriniformes</taxon>
        <taxon>Cyprinidae</taxon>
        <taxon>Labeoninae</taxon>
        <taxon>Labeonini</taxon>
        <taxon>Cirrhinus</taxon>
    </lineage>
</organism>
<feature type="non-terminal residue" evidence="2">
    <location>
        <position position="56"/>
    </location>
</feature>
<proteinExistence type="predicted"/>
<dbReference type="AlphaFoldDB" id="A0ABD0MS24"/>
<evidence type="ECO:0008006" key="4">
    <source>
        <dbReference type="Google" id="ProtNLM"/>
    </source>
</evidence>
<feature type="non-terminal residue" evidence="2">
    <location>
        <position position="1"/>
    </location>
</feature>
<feature type="region of interest" description="Disordered" evidence="1">
    <location>
        <begin position="1"/>
        <end position="27"/>
    </location>
</feature>
<dbReference type="EMBL" id="JAMKFB020000248">
    <property type="protein sequence ID" value="KAL0151351.1"/>
    <property type="molecule type" value="Genomic_DNA"/>
</dbReference>
<comment type="caution">
    <text evidence="2">The sequence shown here is derived from an EMBL/GenBank/DDBJ whole genome shotgun (WGS) entry which is preliminary data.</text>
</comment>
<sequence>AQPSSDAAASSRPSVAPIDPADWPSPLTDKVRTELVHSGPFQIENSFTFPKQKDGR</sequence>
<name>A0ABD0MS24_CIRMR</name>
<accession>A0ABD0MS24</accession>
<keyword evidence="3" id="KW-1185">Reference proteome</keyword>